<reference evidence="2 3" key="1">
    <citation type="submission" date="2015-06" db="EMBL/GenBank/DDBJ databases">
        <title>Genome sequencing of Cronobacter sp. strain DJ34 isolated from petroleum contaminated sludge of Duliajan Oil Fields, Assam, India.</title>
        <authorList>
            <person name="Pal S."/>
            <person name="Banerjee T.D."/>
            <person name="Roy A."/>
            <person name="Sar P."/>
            <person name="Kazy S.K."/>
        </authorList>
    </citation>
    <scope>NUCLEOTIDE SEQUENCE [LARGE SCALE GENOMIC DNA]</scope>
    <source>
        <strain evidence="2 3">DJ34</strain>
    </source>
</reference>
<evidence type="ECO:0000256" key="1">
    <source>
        <dbReference type="SAM" id="MobiDB-lite"/>
    </source>
</evidence>
<accession>A0A0J8VI58</accession>
<dbReference type="STRING" id="1121863.GCA_000621185_00983"/>
<name>A0A0J8VI58_9ENTR</name>
<dbReference type="OrthoDB" id="6539751at2"/>
<dbReference type="Proteomes" id="UP000037315">
    <property type="component" value="Unassembled WGS sequence"/>
</dbReference>
<gene>
    <name evidence="2" type="ORF">ACH50_19345</name>
</gene>
<dbReference type="EMBL" id="LFEJ01000025">
    <property type="protein sequence ID" value="KMV32891.1"/>
    <property type="molecule type" value="Genomic_DNA"/>
</dbReference>
<protein>
    <submittedName>
        <fullName evidence="2">Uncharacterized protein</fullName>
    </submittedName>
</protein>
<feature type="region of interest" description="Disordered" evidence="1">
    <location>
        <begin position="74"/>
        <end position="99"/>
    </location>
</feature>
<evidence type="ECO:0000313" key="2">
    <source>
        <dbReference type="EMBL" id="KMV32891.1"/>
    </source>
</evidence>
<dbReference type="RefSeq" id="WP_024557959.1">
    <property type="nucleotide sequence ID" value="NZ_LFEJ01000025.1"/>
</dbReference>
<evidence type="ECO:0000313" key="3">
    <source>
        <dbReference type="Proteomes" id="UP000037315"/>
    </source>
</evidence>
<sequence length="99" mass="11140">MNRSETEQLTDEIIGEAVLSLLREKGPINFKALIARLRAMEASESDGQRRKAITGVIAEISNTMLSGQRKNIRENKEWSHDNVRSLFGDSQQSDASKKH</sequence>
<organism evidence="2 3">
    <name type="scientific">Franconibacter pulveris</name>
    <dbReference type="NCBI Taxonomy" id="435910"/>
    <lineage>
        <taxon>Bacteria</taxon>
        <taxon>Pseudomonadati</taxon>
        <taxon>Pseudomonadota</taxon>
        <taxon>Gammaproteobacteria</taxon>
        <taxon>Enterobacterales</taxon>
        <taxon>Enterobacteriaceae</taxon>
        <taxon>Franconibacter</taxon>
    </lineage>
</organism>
<comment type="caution">
    <text evidence="2">The sequence shown here is derived from an EMBL/GenBank/DDBJ whole genome shotgun (WGS) entry which is preliminary data.</text>
</comment>
<keyword evidence="3" id="KW-1185">Reference proteome</keyword>
<dbReference type="PATRIC" id="fig|1656095.3.peg.1908"/>
<dbReference type="AlphaFoldDB" id="A0A0J8VI58"/>
<feature type="compositionally biased region" description="Polar residues" evidence="1">
    <location>
        <begin position="88"/>
        <end position="99"/>
    </location>
</feature>
<proteinExistence type="predicted"/>
<feature type="compositionally biased region" description="Basic and acidic residues" evidence="1">
    <location>
        <begin position="74"/>
        <end position="83"/>
    </location>
</feature>